<evidence type="ECO:0000313" key="2">
    <source>
        <dbReference type="EMBL" id="RDH40209.1"/>
    </source>
</evidence>
<organism evidence="2 3">
    <name type="scientific">Candidatus Aquirickettsiella gammari</name>
    <dbReference type="NCBI Taxonomy" id="2016198"/>
    <lineage>
        <taxon>Bacteria</taxon>
        <taxon>Pseudomonadati</taxon>
        <taxon>Pseudomonadota</taxon>
        <taxon>Gammaproteobacteria</taxon>
        <taxon>Legionellales</taxon>
        <taxon>Coxiellaceae</taxon>
        <taxon>Candidatus Aquirickettsiella</taxon>
    </lineage>
</organism>
<reference evidence="2 3" key="1">
    <citation type="journal article" date="2017" name="Int. J. Syst. Evol. Microbiol.">
        <title>Aquarickettsiella crustaci n. gen. n. sp. (Gammaproteobacteria: Legionellales: Coxiellaceae); a bacterial pathogen of the freshwater crustacean: Gammarus fossarum (Malacostraca: Amphipoda).</title>
        <authorList>
            <person name="Bojko J."/>
            <person name="Dunn A.M."/>
            <person name="Stebbing P.D."/>
            <person name="Van Aerle R."/>
            <person name="Bacela-Spychalska K."/>
            <person name="Bean T.P."/>
            <person name="Stentiford G.D."/>
        </authorList>
    </citation>
    <scope>NUCLEOTIDE SEQUENCE [LARGE SCALE GENOMIC DNA]</scope>
    <source>
        <strain evidence="2">RA15029</strain>
    </source>
</reference>
<evidence type="ECO:0000313" key="3">
    <source>
        <dbReference type="Proteomes" id="UP000226429"/>
    </source>
</evidence>
<feature type="region of interest" description="Disordered" evidence="1">
    <location>
        <begin position="116"/>
        <end position="138"/>
    </location>
</feature>
<comment type="caution">
    <text evidence="2">The sequence shown here is derived from an EMBL/GenBank/DDBJ whole genome shotgun (WGS) entry which is preliminary data.</text>
</comment>
<protein>
    <submittedName>
        <fullName evidence="2">Uncharacterized protein</fullName>
    </submittedName>
</protein>
<evidence type="ECO:0000256" key="1">
    <source>
        <dbReference type="SAM" id="MobiDB-lite"/>
    </source>
</evidence>
<sequence length="164" mass="17968">MIKKNIFLADKEDPVFTDLKLDAFFHVEPNTLASDEASGEAGEGGSGSGSMVLSVEQLCAYLRALLIQDLRQRADGQRKFAICPISEDPNKLLGKKTSQSGFAELPQAHPLLAQSQQFSGDDPKVSAIPSDNPKARESFPELRLAKQLQQKMELGRRKSVTLAR</sequence>
<gene>
    <name evidence="2" type="ORF">CFE62_005065</name>
</gene>
<name>A0A370CGX2_9COXI</name>
<dbReference type="AlphaFoldDB" id="A0A370CGX2"/>
<dbReference type="EMBL" id="NMOS02000013">
    <property type="protein sequence ID" value="RDH40209.1"/>
    <property type="molecule type" value="Genomic_DNA"/>
</dbReference>
<proteinExistence type="predicted"/>
<dbReference type="Proteomes" id="UP000226429">
    <property type="component" value="Unassembled WGS sequence"/>
</dbReference>
<accession>A0A370CGX2</accession>
<reference evidence="2 3" key="2">
    <citation type="journal article" date="2018" name="J. Invertebr. Pathol.">
        <title>'Candidatus Aquirickettsiella gammari' (Gammaproteobacteria: Legionellales: Coxiellaceae): A bacterial pathogen of the freshwater crustacean Gammarus fossarum (Malacostraca: Amphipoda).</title>
        <authorList>
            <person name="Bojko J."/>
            <person name="Dunn A.M."/>
            <person name="Stebbing P.D."/>
            <person name="van Aerle R."/>
            <person name="Bacela-Spychalska K."/>
            <person name="Bean T.P."/>
            <person name="Urrutia A."/>
            <person name="Stentiford G.D."/>
        </authorList>
    </citation>
    <scope>NUCLEOTIDE SEQUENCE [LARGE SCALE GENOMIC DNA]</scope>
    <source>
        <strain evidence="2">RA15029</strain>
    </source>
</reference>
<keyword evidence="3" id="KW-1185">Reference proteome</keyword>